<feature type="compositionally biased region" description="Low complexity" evidence="1">
    <location>
        <begin position="662"/>
        <end position="672"/>
    </location>
</feature>
<dbReference type="RefSeq" id="XP_021879970.1">
    <property type="nucleotide sequence ID" value="XM_022027911.1"/>
</dbReference>
<feature type="transmembrane region" description="Helical" evidence="2">
    <location>
        <begin position="259"/>
        <end position="282"/>
    </location>
</feature>
<reference evidence="3 4" key="1">
    <citation type="submission" date="2016-07" db="EMBL/GenBank/DDBJ databases">
        <title>Pervasive Adenine N6-methylation of Active Genes in Fungi.</title>
        <authorList>
            <consortium name="DOE Joint Genome Institute"/>
            <person name="Mondo S.J."/>
            <person name="Dannebaum R.O."/>
            <person name="Kuo R.C."/>
            <person name="Labutti K."/>
            <person name="Haridas S."/>
            <person name="Kuo A."/>
            <person name="Salamov A."/>
            <person name="Ahrendt S.R."/>
            <person name="Lipzen A."/>
            <person name="Sullivan W."/>
            <person name="Andreopoulos W.B."/>
            <person name="Clum A."/>
            <person name="Lindquist E."/>
            <person name="Daum C."/>
            <person name="Ramamoorthy G.K."/>
            <person name="Gryganskyi A."/>
            <person name="Culley D."/>
            <person name="Magnuson J.K."/>
            <person name="James T.Y."/>
            <person name="O'Malley M.A."/>
            <person name="Stajich J.E."/>
            <person name="Spatafora J.W."/>
            <person name="Visel A."/>
            <person name="Grigoriev I.V."/>
        </authorList>
    </citation>
    <scope>NUCLEOTIDE SEQUENCE [LARGE SCALE GENOMIC DNA]</scope>
    <source>
        <strain evidence="3 4">NRRL 3116</strain>
    </source>
</reference>
<proteinExistence type="predicted"/>
<keyword evidence="4" id="KW-1185">Reference proteome</keyword>
<evidence type="ECO:0000313" key="3">
    <source>
        <dbReference type="EMBL" id="ORZ12105.1"/>
    </source>
</evidence>
<name>A0A1Y2GIN8_9FUNG</name>
<evidence type="ECO:0000256" key="2">
    <source>
        <dbReference type="SAM" id="Phobius"/>
    </source>
</evidence>
<feature type="compositionally biased region" description="Basic and acidic residues" evidence="1">
    <location>
        <begin position="612"/>
        <end position="636"/>
    </location>
</feature>
<dbReference type="GeneID" id="33569754"/>
<comment type="caution">
    <text evidence="3">The sequence shown here is derived from an EMBL/GenBank/DDBJ whole genome shotgun (WGS) entry which is preliminary data.</text>
</comment>
<feature type="compositionally biased region" description="Polar residues" evidence="1">
    <location>
        <begin position="526"/>
        <end position="540"/>
    </location>
</feature>
<evidence type="ECO:0000256" key="1">
    <source>
        <dbReference type="SAM" id="MobiDB-lite"/>
    </source>
</evidence>
<sequence length="672" mass="75109">MLSIFRPRRFLLCGVPVTYELALRLVLLCITVGLLTIASIPKVRSILDQVNVVSVSMVNTSRIPPPNTIVCGSRLETVDVEMYDTGIAHPNGTFGPPTVKPVPPEMVEIRNATELDLRAQVDWPKEGKCVLFRPQGLYFARHSEENPQAMSRIIFVVQANETFTGNDPRGLSIAFWNDDEIFQEKEPMWTNIPSINTLTFVYTEYIKLNKKDKPETQYTLQKQNLLPSFKFSNRVIGRFIISPDNFVVTRYIDKASYTWVDLAGAVGGMASIALAVWIFLFGSGKYKSWGVMQRYILRTSPNSRHHYKRDEMPKSTYETAKDFFKKQLSKMDSSAGAELDSMPLHGSTMQNPRRLSQRYSTIMNMNTAANAAVAVGSYGNGSGRGNGGTAYTAVNNATHLGIGDDLDPGMRRYSMESSGPTNYYFTEHGAPRTQSLQPLAPINEDEDETEAQVSELIRLIDLRIDERMWSLERTLARYYLDGFRLRDYSVPQYHLQLNEGQVPGGNGELAPKYEQGRTDSEMEVLHSSSCSDDRSNQGLYSPSSSPSSSPPIPPRPSMAHNYQRFGQTSLPTAVSDAGAQPRITTVAPSKEEVIAIENTSPSSHPSQNGRRNLGESELPLRKDMRGTIRKAVERLQNEWPQSRAAMPVPEPYVPRTQYQSKSASNNNSSNSN</sequence>
<accession>A0A1Y2GIN8</accession>
<feature type="region of interest" description="Disordered" evidence="1">
    <location>
        <begin position="498"/>
        <end position="562"/>
    </location>
</feature>
<dbReference type="EMBL" id="MCFF01000026">
    <property type="protein sequence ID" value="ORZ12105.1"/>
    <property type="molecule type" value="Genomic_DNA"/>
</dbReference>
<evidence type="ECO:0000313" key="4">
    <source>
        <dbReference type="Proteomes" id="UP000193648"/>
    </source>
</evidence>
<gene>
    <name evidence="3" type="ORF">BCR41DRAFT_387571</name>
</gene>
<keyword evidence="2" id="KW-0472">Membrane</keyword>
<keyword evidence="2" id="KW-0812">Transmembrane</keyword>
<dbReference type="Proteomes" id="UP000193648">
    <property type="component" value="Unassembled WGS sequence"/>
</dbReference>
<feature type="compositionally biased region" description="Basic and acidic residues" evidence="1">
    <location>
        <begin position="514"/>
        <end position="524"/>
    </location>
</feature>
<dbReference type="InParanoid" id="A0A1Y2GIN8"/>
<feature type="region of interest" description="Disordered" evidence="1">
    <location>
        <begin position="597"/>
        <end position="672"/>
    </location>
</feature>
<feature type="transmembrane region" description="Helical" evidence="2">
    <location>
        <begin position="21"/>
        <end position="40"/>
    </location>
</feature>
<dbReference type="AlphaFoldDB" id="A0A1Y2GIN8"/>
<dbReference type="OrthoDB" id="5596129at2759"/>
<organism evidence="3 4">
    <name type="scientific">Lobosporangium transversale</name>
    <dbReference type="NCBI Taxonomy" id="64571"/>
    <lineage>
        <taxon>Eukaryota</taxon>
        <taxon>Fungi</taxon>
        <taxon>Fungi incertae sedis</taxon>
        <taxon>Mucoromycota</taxon>
        <taxon>Mortierellomycotina</taxon>
        <taxon>Mortierellomycetes</taxon>
        <taxon>Mortierellales</taxon>
        <taxon>Mortierellaceae</taxon>
        <taxon>Lobosporangium</taxon>
    </lineage>
</organism>
<keyword evidence="2" id="KW-1133">Transmembrane helix</keyword>
<feature type="compositionally biased region" description="Polar residues" evidence="1">
    <location>
        <begin position="597"/>
        <end position="610"/>
    </location>
</feature>
<protein>
    <submittedName>
        <fullName evidence="3">Uncharacterized protein</fullName>
    </submittedName>
</protein>